<feature type="domain" description="General secretion pathway GspH" evidence="12">
    <location>
        <begin position="46"/>
        <end position="158"/>
    </location>
</feature>
<evidence type="ECO:0000256" key="5">
    <source>
        <dbReference type="ARBA" id="ARBA00022519"/>
    </source>
</evidence>
<comment type="caution">
    <text evidence="13">The sequence shown here is derived from an EMBL/GenBank/DDBJ whole genome shotgun (WGS) entry which is preliminary data.</text>
</comment>
<accession>A0A4R6U4J8</accession>
<sequence length="165" mass="17578">MLKTSKKTRGFTLVELMVTLAVLAIIIGIAMPAMGQFTKKQAVRSTADELMLSLVFARSEALKAGHDIHIMPVAAGWNVGWCATPDLTGCKDTSLLRSFSPSGKGLEITNSRSFNTGNPVTFTPRGMLKSGGTDAIFTVKDPLLSDAERRCITLVKTGRASVSGC</sequence>
<dbReference type="GO" id="GO:0015628">
    <property type="term" value="P:protein secretion by the type II secretion system"/>
    <property type="evidence" value="ECO:0007669"/>
    <property type="project" value="InterPro"/>
</dbReference>
<dbReference type="PROSITE" id="PS00409">
    <property type="entry name" value="PROKAR_NTER_METHYL"/>
    <property type="match status" value="1"/>
</dbReference>
<dbReference type="EMBL" id="SNYK01000002">
    <property type="protein sequence ID" value="TDQ39479.1"/>
    <property type="molecule type" value="Genomic_DNA"/>
</dbReference>
<evidence type="ECO:0000313" key="14">
    <source>
        <dbReference type="Proteomes" id="UP000294575"/>
    </source>
</evidence>
<dbReference type="Proteomes" id="UP000294575">
    <property type="component" value="Unassembled WGS sequence"/>
</dbReference>
<organism evidence="13 14">
    <name type="scientific">Thiopseudomonas denitrificans</name>
    <dbReference type="NCBI Taxonomy" id="1501432"/>
    <lineage>
        <taxon>Bacteria</taxon>
        <taxon>Pseudomonadati</taxon>
        <taxon>Pseudomonadota</taxon>
        <taxon>Gammaproteobacteria</taxon>
        <taxon>Pseudomonadales</taxon>
        <taxon>Pseudomonadaceae</taxon>
        <taxon>Thiopseudomonas</taxon>
    </lineage>
</organism>
<keyword evidence="6 11" id="KW-0812">Transmembrane</keyword>
<keyword evidence="5" id="KW-0997">Cell inner membrane</keyword>
<dbReference type="Pfam" id="PF07963">
    <property type="entry name" value="N_methyl"/>
    <property type="match status" value="1"/>
</dbReference>
<evidence type="ECO:0000256" key="7">
    <source>
        <dbReference type="ARBA" id="ARBA00022989"/>
    </source>
</evidence>
<comment type="subcellular location">
    <subcellularLocation>
        <location evidence="1">Cell inner membrane</location>
        <topology evidence="1">Single-pass membrane protein</topology>
    </subcellularLocation>
</comment>
<dbReference type="InterPro" id="IPR012902">
    <property type="entry name" value="N_methyl_site"/>
</dbReference>
<dbReference type="AlphaFoldDB" id="A0A4R6U4J8"/>
<keyword evidence="14" id="KW-1185">Reference proteome</keyword>
<reference evidence="13 14" key="1">
    <citation type="submission" date="2019-03" db="EMBL/GenBank/DDBJ databases">
        <title>Genomic Encyclopedia of Type Strains, Phase IV (KMG-IV): sequencing the most valuable type-strain genomes for metagenomic binning, comparative biology and taxonomic classification.</title>
        <authorList>
            <person name="Goeker M."/>
        </authorList>
    </citation>
    <scope>NUCLEOTIDE SEQUENCE [LARGE SCALE GENOMIC DNA]</scope>
    <source>
        <strain evidence="13 14">DSM 28679</strain>
    </source>
</reference>
<evidence type="ECO:0000256" key="10">
    <source>
        <dbReference type="ARBA" id="ARBA00030775"/>
    </source>
</evidence>
<keyword evidence="3" id="KW-1003">Cell membrane</keyword>
<evidence type="ECO:0000259" key="12">
    <source>
        <dbReference type="Pfam" id="PF12019"/>
    </source>
</evidence>
<keyword evidence="7 11" id="KW-1133">Transmembrane helix</keyword>
<evidence type="ECO:0000256" key="6">
    <source>
        <dbReference type="ARBA" id="ARBA00022692"/>
    </source>
</evidence>
<protein>
    <recommendedName>
        <fullName evidence="2">Type II secretion system protein H</fullName>
    </recommendedName>
    <alternativeName>
        <fullName evidence="10">General secretion pathway protein H</fullName>
    </alternativeName>
</protein>
<dbReference type="Gene3D" id="3.55.40.10">
    <property type="entry name" value="minor pseudopilin epsh domain"/>
    <property type="match status" value="1"/>
</dbReference>
<dbReference type="SUPFAM" id="SSF54523">
    <property type="entry name" value="Pili subunits"/>
    <property type="match status" value="1"/>
</dbReference>
<evidence type="ECO:0000256" key="1">
    <source>
        <dbReference type="ARBA" id="ARBA00004377"/>
    </source>
</evidence>
<dbReference type="InterPro" id="IPR022346">
    <property type="entry name" value="T2SS_GspH"/>
</dbReference>
<dbReference type="InterPro" id="IPR045584">
    <property type="entry name" value="Pilin-like"/>
</dbReference>
<evidence type="ECO:0000256" key="3">
    <source>
        <dbReference type="ARBA" id="ARBA00022475"/>
    </source>
</evidence>
<keyword evidence="4" id="KW-0488">Methylation</keyword>
<proteinExistence type="inferred from homology"/>
<name>A0A4R6U4J8_9GAMM</name>
<dbReference type="Pfam" id="PF12019">
    <property type="entry name" value="GspH"/>
    <property type="match status" value="1"/>
</dbReference>
<evidence type="ECO:0000256" key="9">
    <source>
        <dbReference type="ARBA" id="ARBA00025772"/>
    </source>
</evidence>
<keyword evidence="8 11" id="KW-0472">Membrane</keyword>
<feature type="transmembrane region" description="Helical" evidence="11">
    <location>
        <begin position="12"/>
        <end position="34"/>
    </location>
</feature>
<gene>
    <name evidence="13" type="ORF">DFQ45_102173</name>
</gene>
<comment type="similarity">
    <text evidence="9">Belongs to the GSP H family.</text>
</comment>
<evidence type="ECO:0000256" key="4">
    <source>
        <dbReference type="ARBA" id="ARBA00022481"/>
    </source>
</evidence>
<dbReference type="GO" id="GO:0005886">
    <property type="term" value="C:plasma membrane"/>
    <property type="evidence" value="ECO:0007669"/>
    <property type="project" value="UniProtKB-SubCell"/>
</dbReference>
<evidence type="ECO:0000313" key="13">
    <source>
        <dbReference type="EMBL" id="TDQ39479.1"/>
    </source>
</evidence>
<evidence type="ECO:0000256" key="2">
    <source>
        <dbReference type="ARBA" id="ARBA00021549"/>
    </source>
</evidence>
<dbReference type="GO" id="GO:0015627">
    <property type="term" value="C:type II protein secretion system complex"/>
    <property type="evidence" value="ECO:0007669"/>
    <property type="project" value="InterPro"/>
</dbReference>
<dbReference type="NCBIfam" id="TIGR02532">
    <property type="entry name" value="IV_pilin_GFxxxE"/>
    <property type="match status" value="1"/>
</dbReference>
<evidence type="ECO:0000256" key="8">
    <source>
        <dbReference type="ARBA" id="ARBA00023136"/>
    </source>
</evidence>
<evidence type="ECO:0000256" key="11">
    <source>
        <dbReference type="SAM" id="Phobius"/>
    </source>
</evidence>